<name>A0A239KV17_9PSED</name>
<evidence type="ECO:0000256" key="7">
    <source>
        <dbReference type="ARBA" id="ARBA00023002"/>
    </source>
</evidence>
<dbReference type="PANTHER" id="PTHR42802">
    <property type="entry name" value="MONOOXYGENASE"/>
    <property type="match status" value="1"/>
</dbReference>
<evidence type="ECO:0000256" key="6">
    <source>
        <dbReference type="ARBA" id="ARBA00022857"/>
    </source>
</evidence>
<dbReference type="SUPFAM" id="SSF51905">
    <property type="entry name" value="FAD/NAD(P)-binding domain"/>
    <property type="match status" value="1"/>
</dbReference>
<comment type="pathway">
    <text evidence="2">Siderophore biosynthesis.</text>
</comment>
<dbReference type="PROSITE" id="PS51257">
    <property type="entry name" value="PROKAR_LIPOPROTEIN"/>
    <property type="match status" value="1"/>
</dbReference>
<dbReference type="OrthoDB" id="7527071at2"/>
<dbReference type="InterPro" id="IPR036188">
    <property type="entry name" value="FAD/NAD-bd_sf"/>
</dbReference>
<dbReference type="GO" id="GO:0016491">
    <property type="term" value="F:oxidoreductase activity"/>
    <property type="evidence" value="ECO:0007669"/>
    <property type="project" value="UniProtKB-KW"/>
</dbReference>
<keyword evidence="6" id="KW-0521">NADP</keyword>
<keyword evidence="5" id="KW-0274">FAD</keyword>
<keyword evidence="9" id="KW-1185">Reference proteome</keyword>
<sequence>MKNFNQDLYDIVGIGVGPFNLGLACLAQPIKELKTLFLDKKPDFDWHQGIMPEWSTLQIPFIADLVSFADPSSRFSFLRYLKDTQRIYQFYIRESYYTLRSEYNDYCSWVVRQLDNLHFATQVDSLEYDEVRGCYVVGGTRGGRERFSVCARHIVLGTGTTPVIPDFCRDYRDDVHLSAEYLTHKDSYRDKKSITIIGGGQSGAEIYYDLLNDIDRHQYRLDWLTQSPHFFSMDMGKLTLEYTSPDYTSHFHSLTQDKRDQLISVQNVMYKGIERGLVNNIYDLLYIKSRNPGFATQILPGSRLDSVSKSDVGLELGVMHLDTEQPFNLTTDVMILALGYEYRLPAFIKGIRERLNWDDNDRLSPDRHYSVSDEQDVFVQNVGLYAHGISVPDLGMGCYRNSIIINRILGREVYAVEKNIAFQKFSPEFSS</sequence>
<evidence type="ECO:0000313" key="8">
    <source>
        <dbReference type="EMBL" id="SNT22051.1"/>
    </source>
</evidence>
<dbReference type="RefSeq" id="WP_042126490.1">
    <property type="nucleotide sequence ID" value="NZ_FZOL01000029.1"/>
</dbReference>
<reference evidence="9" key="1">
    <citation type="submission" date="2017-06" db="EMBL/GenBank/DDBJ databases">
        <authorList>
            <person name="Varghese N."/>
            <person name="Submissions S."/>
        </authorList>
    </citation>
    <scope>NUCLEOTIDE SEQUENCE [LARGE SCALE GENOMIC DNA]</scope>
    <source>
        <strain evidence="9">DSM 22348</strain>
    </source>
</reference>
<protein>
    <submittedName>
        <fullName evidence="8">Lysine N6-hydroxylase</fullName>
    </submittedName>
</protein>
<evidence type="ECO:0000256" key="5">
    <source>
        <dbReference type="ARBA" id="ARBA00022827"/>
    </source>
</evidence>
<dbReference type="STRING" id="1215104.GCA_000730585_02129"/>
<dbReference type="PANTHER" id="PTHR42802:SF1">
    <property type="entry name" value="L-ORNITHINE N(5)-MONOOXYGENASE"/>
    <property type="match status" value="1"/>
</dbReference>
<keyword evidence="4" id="KW-0285">Flavoprotein</keyword>
<keyword evidence="7" id="KW-0560">Oxidoreductase</keyword>
<dbReference type="Proteomes" id="UP000198407">
    <property type="component" value="Unassembled WGS sequence"/>
</dbReference>
<comment type="similarity">
    <text evidence="3">Belongs to the lysine N(6)-hydroxylase/L-ornithine N(5)-oxygenase family.</text>
</comment>
<evidence type="ECO:0000256" key="1">
    <source>
        <dbReference type="ARBA" id="ARBA00001974"/>
    </source>
</evidence>
<evidence type="ECO:0000256" key="3">
    <source>
        <dbReference type="ARBA" id="ARBA00007588"/>
    </source>
</evidence>
<accession>A0A239KV17</accession>
<dbReference type="Gene3D" id="3.50.50.60">
    <property type="entry name" value="FAD/NAD(P)-binding domain"/>
    <property type="match status" value="1"/>
</dbReference>
<dbReference type="EMBL" id="FZOL01000029">
    <property type="protein sequence ID" value="SNT22051.1"/>
    <property type="molecule type" value="Genomic_DNA"/>
</dbReference>
<dbReference type="AlphaFoldDB" id="A0A239KV17"/>
<gene>
    <name evidence="8" type="ORF">SAMN05444352_12955</name>
</gene>
<evidence type="ECO:0000313" key="9">
    <source>
        <dbReference type="Proteomes" id="UP000198407"/>
    </source>
</evidence>
<proteinExistence type="inferred from homology"/>
<comment type="cofactor">
    <cofactor evidence="1">
        <name>FAD</name>
        <dbReference type="ChEBI" id="CHEBI:57692"/>
    </cofactor>
</comment>
<dbReference type="InterPro" id="IPR025700">
    <property type="entry name" value="Lys/Orn_oxygenase"/>
</dbReference>
<evidence type="ECO:0000256" key="2">
    <source>
        <dbReference type="ARBA" id="ARBA00004924"/>
    </source>
</evidence>
<dbReference type="Pfam" id="PF13434">
    <property type="entry name" value="Lys_Orn_oxgnase"/>
    <property type="match status" value="1"/>
</dbReference>
<evidence type="ECO:0000256" key="4">
    <source>
        <dbReference type="ARBA" id="ARBA00022630"/>
    </source>
</evidence>
<organism evidence="8 9">
    <name type="scientific">Pseudomonas japonica</name>
    <dbReference type="NCBI Taxonomy" id="256466"/>
    <lineage>
        <taxon>Bacteria</taxon>
        <taxon>Pseudomonadati</taxon>
        <taxon>Pseudomonadota</taxon>
        <taxon>Gammaproteobacteria</taxon>
        <taxon>Pseudomonadales</taxon>
        <taxon>Pseudomonadaceae</taxon>
        <taxon>Pseudomonas</taxon>
    </lineage>
</organism>